<evidence type="ECO:0000256" key="1">
    <source>
        <dbReference type="PROSITE-ProRule" id="PRU00176"/>
    </source>
</evidence>
<dbReference type="AlphaFoldDB" id="A0A0D9X830"/>
<dbReference type="EnsemblPlants" id="LPERR08G12730.1">
    <property type="protein sequence ID" value="LPERR08G12730.1"/>
    <property type="gene ID" value="LPERR08G12730"/>
</dbReference>
<feature type="compositionally biased region" description="Low complexity" evidence="2">
    <location>
        <begin position="276"/>
        <end position="296"/>
    </location>
</feature>
<feature type="region of interest" description="Disordered" evidence="2">
    <location>
        <begin position="1"/>
        <end position="56"/>
    </location>
</feature>
<protein>
    <recommendedName>
        <fullName evidence="3">RRM domain-containing protein</fullName>
    </recommendedName>
</protein>
<dbReference type="HOGENOM" id="CLU_750914_0_0_1"/>
<dbReference type="InterPro" id="IPR000504">
    <property type="entry name" value="RRM_dom"/>
</dbReference>
<accession>A0A0D9X830</accession>
<dbReference type="InterPro" id="IPR012677">
    <property type="entry name" value="Nucleotide-bd_a/b_plait_sf"/>
</dbReference>
<dbReference type="Proteomes" id="UP000032180">
    <property type="component" value="Chromosome 8"/>
</dbReference>
<reference evidence="5" key="2">
    <citation type="submission" date="2013-12" db="EMBL/GenBank/DDBJ databases">
        <authorList>
            <person name="Yu Y."/>
            <person name="Lee S."/>
            <person name="de Baynast K."/>
            <person name="Wissotski M."/>
            <person name="Liu L."/>
            <person name="Talag J."/>
            <person name="Goicoechea J."/>
            <person name="Angelova A."/>
            <person name="Jetty R."/>
            <person name="Kudrna D."/>
            <person name="Golser W."/>
            <person name="Rivera L."/>
            <person name="Zhang J."/>
            <person name="Wing R."/>
        </authorList>
    </citation>
    <scope>NUCLEOTIDE SEQUENCE</scope>
</reference>
<feature type="domain" description="RRM" evidence="3">
    <location>
        <begin position="88"/>
        <end position="155"/>
    </location>
</feature>
<name>A0A0D9X830_9ORYZ</name>
<reference evidence="4 5" key="1">
    <citation type="submission" date="2012-08" db="EMBL/GenBank/DDBJ databases">
        <title>Oryza genome evolution.</title>
        <authorList>
            <person name="Wing R.A."/>
        </authorList>
    </citation>
    <scope>NUCLEOTIDE SEQUENCE</scope>
</reference>
<organism evidence="4 5">
    <name type="scientific">Leersia perrieri</name>
    <dbReference type="NCBI Taxonomy" id="77586"/>
    <lineage>
        <taxon>Eukaryota</taxon>
        <taxon>Viridiplantae</taxon>
        <taxon>Streptophyta</taxon>
        <taxon>Embryophyta</taxon>
        <taxon>Tracheophyta</taxon>
        <taxon>Spermatophyta</taxon>
        <taxon>Magnoliopsida</taxon>
        <taxon>Liliopsida</taxon>
        <taxon>Poales</taxon>
        <taxon>Poaceae</taxon>
        <taxon>BOP clade</taxon>
        <taxon>Oryzoideae</taxon>
        <taxon>Oryzeae</taxon>
        <taxon>Oryzinae</taxon>
        <taxon>Leersia</taxon>
    </lineage>
</organism>
<dbReference type="Gene3D" id="3.30.70.330">
    <property type="match status" value="1"/>
</dbReference>
<feature type="region of interest" description="Disordered" evidence="2">
    <location>
        <begin position="273"/>
        <end position="303"/>
    </location>
</feature>
<feature type="region of interest" description="Disordered" evidence="2">
    <location>
        <begin position="315"/>
        <end position="369"/>
    </location>
</feature>
<dbReference type="InterPro" id="IPR035979">
    <property type="entry name" value="RBD_domain_sf"/>
</dbReference>
<dbReference type="PROSITE" id="PS50102">
    <property type="entry name" value="RRM"/>
    <property type="match status" value="1"/>
</dbReference>
<feature type="compositionally biased region" description="Basic residues" evidence="2">
    <location>
        <begin position="360"/>
        <end position="369"/>
    </location>
</feature>
<keyword evidence="5" id="KW-1185">Reference proteome</keyword>
<dbReference type="STRING" id="77586.A0A0D9X830"/>
<dbReference type="GO" id="GO:0003723">
    <property type="term" value="F:RNA binding"/>
    <property type="evidence" value="ECO:0007669"/>
    <property type="project" value="UniProtKB-UniRule"/>
</dbReference>
<evidence type="ECO:0000313" key="5">
    <source>
        <dbReference type="Proteomes" id="UP000032180"/>
    </source>
</evidence>
<proteinExistence type="predicted"/>
<reference evidence="4" key="3">
    <citation type="submission" date="2015-04" db="UniProtKB">
        <authorList>
            <consortium name="EnsemblPlants"/>
        </authorList>
    </citation>
    <scope>IDENTIFICATION</scope>
</reference>
<sequence length="369" mass="39693">MATAEARTAPAGGSESPSVGNWAAKSSSSAAGYRAGETTSRRSRPHPPSDAPGFPRIRFMCRTPSRRFQPKKPKIAKKQVEARAPHMTTVASWDMADDVGYDQVNNVFQEVGEIVGIYFSSTRHLAVVDFSTEQAAENAFYHLMGYDLMGRHLNLHGLIPKTTPFADMPYPGEGIPNSVTNTVCVTGFDSSLEIGKMRHLLEGIFANKNMKKLVTPVKSDGTSTGTTTIKRYAVTACLSLKVASCVSQDGLIYLGTRTCNNDDTAVAMANQDTLHTSHSSSPSSTMATADTRTATAGGSESSSVGYWAAESSSSAPAAGYRAGETTSRRPSISRRPHSPRDARGFPLITFMCRTPSRQLQPKKPKKKTS</sequence>
<keyword evidence="1" id="KW-0694">RNA-binding</keyword>
<feature type="compositionally biased region" description="Polar residues" evidence="2">
    <location>
        <begin position="15"/>
        <end position="30"/>
    </location>
</feature>
<evidence type="ECO:0000313" key="4">
    <source>
        <dbReference type="EnsemblPlants" id="LPERR08G12730.1"/>
    </source>
</evidence>
<evidence type="ECO:0000256" key="2">
    <source>
        <dbReference type="SAM" id="MobiDB-lite"/>
    </source>
</evidence>
<dbReference type="Pfam" id="PF00076">
    <property type="entry name" value="RRM_1"/>
    <property type="match status" value="1"/>
</dbReference>
<dbReference type="Gramene" id="LPERR08G12730.1">
    <property type="protein sequence ID" value="LPERR08G12730.1"/>
    <property type="gene ID" value="LPERR08G12730"/>
</dbReference>
<dbReference type="SUPFAM" id="SSF54928">
    <property type="entry name" value="RNA-binding domain, RBD"/>
    <property type="match status" value="1"/>
</dbReference>
<evidence type="ECO:0000259" key="3">
    <source>
        <dbReference type="PROSITE" id="PS50102"/>
    </source>
</evidence>